<comment type="caution">
    <text evidence="3">The sequence shown here is derived from an EMBL/GenBank/DDBJ whole genome shotgun (WGS) entry which is preliminary data.</text>
</comment>
<dbReference type="Proteomes" id="UP000268093">
    <property type="component" value="Unassembled WGS sequence"/>
</dbReference>
<name>A0A433D8H2_9FUNG</name>
<gene>
    <name evidence="3" type="ORF">BC936DRAFT_146056</name>
</gene>
<dbReference type="Gene3D" id="3.40.50.300">
    <property type="entry name" value="P-loop containing nucleotide triphosphate hydrolases"/>
    <property type="match status" value="1"/>
</dbReference>
<keyword evidence="2" id="KW-0472">Membrane</keyword>
<feature type="compositionally biased region" description="Low complexity" evidence="1">
    <location>
        <begin position="41"/>
        <end position="52"/>
    </location>
</feature>
<protein>
    <recommendedName>
        <fullName evidence="5">Septin-type G domain-containing protein</fullName>
    </recommendedName>
</protein>
<dbReference type="AlphaFoldDB" id="A0A433D8H2"/>
<dbReference type="EMBL" id="RBNI01004888">
    <property type="protein sequence ID" value="RUP47164.1"/>
    <property type="molecule type" value="Genomic_DNA"/>
</dbReference>
<proteinExistence type="predicted"/>
<feature type="compositionally biased region" description="Basic and acidic residues" evidence="1">
    <location>
        <begin position="89"/>
        <end position="104"/>
    </location>
</feature>
<evidence type="ECO:0000256" key="1">
    <source>
        <dbReference type="SAM" id="MobiDB-lite"/>
    </source>
</evidence>
<dbReference type="PROSITE" id="PS00675">
    <property type="entry name" value="SIGMA54_INTERACT_1"/>
    <property type="match status" value="1"/>
</dbReference>
<accession>A0A433D8H2</accession>
<feature type="region of interest" description="Disordered" evidence="1">
    <location>
        <begin position="217"/>
        <end position="238"/>
    </location>
</feature>
<reference evidence="3 4" key="1">
    <citation type="journal article" date="2018" name="New Phytol.">
        <title>Phylogenomics of Endogonaceae and evolution of mycorrhizas within Mucoromycota.</title>
        <authorList>
            <person name="Chang Y."/>
            <person name="Desiro A."/>
            <person name="Na H."/>
            <person name="Sandor L."/>
            <person name="Lipzen A."/>
            <person name="Clum A."/>
            <person name="Barry K."/>
            <person name="Grigoriev I.V."/>
            <person name="Martin F.M."/>
            <person name="Stajich J.E."/>
            <person name="Smith M.E."/>
            <person name="Bonito G."/>
            <person name="Spatafora J.W."/>
        </authorList>
    </citation>
    <scope>NUCLEOTIDE SEQUENCE [LARGE SCALE GENOMIC DNA]</scope>
    <source>
        <strain evidence="3 4">GMNB39</strain>
    </source>
</reference>
<dbReference type="InterPro" id="IPR025662">
    <property type="entry name" value="Sigma_54_int_dom_ATP-bd_1"/>
</dbReference>
<feature type="region of interest" description="Disordered" evidence="1">
    <location>
        <begin position="86"/>
        <end position="110"/>
    </location>
</feature>
<dbReference type="OrthoDB" id="5340910at2759"/>
<keyword evidence="2" id="KW-0812">Transmembrane</keyword>
<keyword evidence="2" id="KW-1133">Transmembrane helix</keyword>
<dbReference type="SUPFAM" id="SSF52540">
    <property type="entry name" value="P-loop containing nucleoside triphosphate hydrolases"/>
    <property type="match status" value="1"/>
</dbReference>
<evidence type="ECO:0008006" key="5">
    <source>
        <dbReference type="Google" id="ProtNLM"/>
    </source>
</evidence>
<feature type="compositionally biased region" description="Low complexity" evidence="1">
    <location>
        <begin position="9"/>
        <end position="19"/>
    </location>
</feature>
<keyword evidence="4" id="KW-1185">Reference proteome</keyword>
<evidence type="ECO:0000313" key="3">
    <source>
        <dbReference type="EMBL" id="RUP47164.1"/>
    </source>
</evidence>
<sequence length="513" mass="55994">MPLDDSDCSTQPTTPQTTSHQQLNTLKSTPSSRVSNAGPATTTTPTKSSWTTTVAATREEIFVTSRSPFAGGIGGEMPRTGWEDLETTAGERPRRSGGDCDNRPSGDGSFVPLDHDDLKNPFVERAQNIQTVPLSASQVGPLRILITGDSGVGKTMLVRRFLCSIEHTFGTKSLCYRADCNSWYTVDTHPVPSGPPSPPRNLTQYAASTARISLWPSKAPTTGGEATPESPQTSPSPFPERAPVYNVHMYDTSGYGITVNGLPTVKRITAFLRNTFVHTRAIFADAIPLVLLHRYLEPPSPAHDLIDVILYVILERVKSADIDYIKELGQFSSVIPCVVLPTYPRVEIEDVRTRVRNEFERLGVRWTRRSGMVCANGTALGDGDGDPTLPFVIHQVQGDGNGNGDEDEFAALCNLLMRPERLDVLRHMNVARFVKWVDEQKRAQVASVVDGNAQLLKPGDEVALHAKIGRGLRVRMLGDGAFAVLALIGLLTGLGGYLVMVWYLFEKGLETVL</sequence>
<evidence type="ECO:0000313" key="4">
    <source>
        <dbReference type="Proteomes" id="UP000268093"/>
    </source>
</evidence>
<organism evidence="3 4">
    <name type="scientific">Jimgerdemannia flammicorona</name>
    <dbReference type="NCBI Taxonomy" id="994334"/>
    <lineage>
        <taxon>Eukaryota</taxon>
        <taxon>Fungi</taxon>
        <taxon>Fungi incertae sedis</taxon>
        <taxon>Mucoromycota</taxon>
        <taxon>Mucoromycotina</taxon>
        <taxon>Endogonomycetes</taxon>
        <taxon>Endogonales</taxon>
        <taxon>Endogonaceae</taxon>
        <taxon>Jimgerdemannia</taxon>
    </lineage>
</organism>
<feature type="transmembrane region" description="Helical" evidence="2">
    <location>
        <begin position="480"/>
        <end position="505"/>
    </location>
</feature>
<feature type="compositionally biased region" description="Polar residues" evidence="1">
    <location>
        <begin position="20"/>
        <end position="40"/>
    </location>
</feature>
<dbReference type="InterPro" id="IPR027417">
    <property type="entry name" value="P-loop_NTPase"/>
</dbReference>
<feature type="region of interest" description="Disordered" evidence="1">
    <location>
        <begin position="1"/>
        <end position="52"/>
    </location>
</feature>
<evidence type="ECO:0000256" key="2">
    <source>
        <dbReference type="SAM" id="Phobius"/>
    </source>
</evidence>